<evidence type="ECO:0000259" key="2">
    <source>
        <dbReference type="PROSITE" id="PS50181"/>
    </source>
</evidence>
<proteinExistence type="predicted"/>
<accession>A0A8H6S0U7</accession>
<name>A0A8H6S0U7_MYCCL</name>
<dbReference type="EMBL" id="JACAZE010000026">
    <property type="protein sequence ID" value="KAF7290362.1"/>
    <property type="molecule type" value="Genomic_DNA"/>
</dbReference>
<dbReference type="InterPro" id="IPR001810">
    <property type="entry name" value="F-box_dom"/>
</dbReference>
<dbReference type="Proteomes" id="UP000613580">
    <property type="component" value="Unassembled WGS sequence"/>
</dbReference>
<sequence length="348" mass="39393">MYLPTELLCSIFALLDTRSLVFATAVCRQWHRAAIGDPRLWTQVVVLASDVHRPEVLEGHLTRSKHIHIGVRITLAGFPDLNALHYLLSGVIKPHLHRCRSLLISASRREWRVIADAFHDAQFVSLKILDLQDDDTLPWQTDEEELEANGPSAVFPLLRRCIIGDVRLRGVSLTNFESSRVQLDRRLAPELIVGPDHCLIPSIFRQPTRLSLNQLRLPTCIIEPWSSPSQANLRWLELRELAAAPLSSAPRIGRSFDLEQDCASFFHALDTSQLTELVLDAFDPSGRVWDDFLDVLSARNRPPKFPRVSTLTIRRMDVGGDWNILFAAFPVLTELRLDTCYGDTVQAM</sequence>
<keyword evidence="4" id="KW-1185">Reference proteome</keyword>
<dbReference type="Pfam" id="PF12937">
    <property type="entry name" value="F-box-like"/>
    <property type="match status" value="1"/>
</dbReference>
<dbReference type="AlphaFoldDB" id="A0A8H6S0U7"/>
<evidence type="ECO:0000313" key="3">
    <source>
        <dbReference type="EMBL" id="KAF7290362.1"/>
    </source>
</evidence>
<feature type="domain" description="F-box" evidence="2">
    <location>
        <begin position="1"/>
        <end position="44"/>
    </location>
</feature>
<comment type="caution">
    <text evidence="3">The sequence shown here is derived from an EMBL/GenBank/DDBJ whole genome shotgun (WGS) entry which is preliminary data.</text>
</comment>
<dbReference type="PROSITE" id="PS50181">
    <property type="entry name" value="FBOX"/>
    <property type="match status" value="1"/>
</dbReference>
<evidence type="ECO:0000313" key="4">
    <source>
        <dbReference type="Proteomes" id="UP000613580"/>
    </source>
</evidence>
<gene>
    <name evidence="3" type="ORF">HMN09_01294200</name>
</gene>
<evidence type="ECO:0000256" key="1">
    <source>
        <dbReference type="SAM" id="SignalP"/>
    </source>
</evidence>
<dbReference type="InterPro" id="IPR036047">
    <property type="entry name" value="F-box-like_dom_sf"/>
</dbReference>
<feature type="chain" id="PRO_5034394638" description="F-box domain-containing protein" evidence="1">
    <location>
        <begin position="24"/>
        <end position="348"/>
    </location>
</feature>
<protein>
    <recommendedName>
        <fullName evidence="2">F-box domain-containing protein</fullName>
    </recommendedName>
</protein>
<dbReference type="Gene3D" id="1.20.1280.50">
    <property type="match status" value="1"/>
</dbReference>
<feature type="signal peptide" evidence="1">
    <location>
        <begin position="1"/>
        <end position="23"/>
    </location>
</feature>
<keyword evidence="1" id="KW-0732">Signal</keyword>
<organism evidence="3 4">
    <name type="scientific">Mycena chlorophos</name>
    <name type="common">Agaric fungus</name>
    <name type="synonym">Agaricus chlorophos</name>
    <dbReference type="NCBI Taxonomy" id="658473"/>
    <lineage>
        <taxon>Eukaryota</taxon>
        <taxon>Fungi</taxon>
        <taxon>Dikarya</taxon>
        <taxon>Basidiomycota</taxon>
        <taxon>Agaricomycotina</taxon>
        <taxon>Agaricomycetes</taxon>
        <taxon>Agaricomycetidae</taxon>
        <taxon>Agaricales</taxon>
        <taxon>Marasmiineae</taxon>
        <taxon>Mycenaceae</taxon>
        <taxon>Mycena</taxon>
    </lineage>
</organism>
<dbReference type="SUPFAM" id="SSF81383">
    <property type="entry name" value="F-box domain"/>
    <property type="match status" value="1"/>
</dbReference>
<reference evidence="3" key="1">
    <citation type="submission" date="2020-05" db="EMBL/GenBank/DDBJ databases">
        <title>Mycena genomes resolve the evolution of fungal bioluminescence.</title>
        <authorList>
            <person name="Tsai I.J."/>
        </authorList>
    </citation>
    <scope>NUCLEOTIDE SEQUENCE</scope>
    <source>
        <strain evidence="3">110903Hualien_Pintung</strain>
    </source>
</reference>
<dbReference type="OrthoDB" id="3047838at2759"/>